<dbReference type="PANTHER" id="PTHR10057:SF0">
    <property type="entry name" value="TRANSLOCATOR PROTEIN"/>
    <property type="match status" value="1"/>
</dbReference>
<dbReference type="STRING" id="43989.cce_1448"/>
<feature type="transmembrane region" description="Helical" evidence="6">
    <location>
        <begin position="150"/>
        <end position="168"/>
    </location>
</feature>
<dbReference type="CDD" id="cd15904">
    <property type="entry name" value="TSPO_MBR"/>
    <property type="match status" value="1"/>
</dbReference>
<dbReference type="eggNOG" id="COG3476">
    <property type="taxonomic scope" value="Bacteria"/>
</dbReference>
<feature type="transmembrane region" description="Helical" evidence="6">
    <location>
        <begin position="117"/>
        <end position="138"/>
    </location>
</feature>
<dbReference type="OrthoDB" id="529610at2"/>
<evidence type="ECO:0000313" key="7">
    <source>
        <dbReference type="EMBL" id="ACB50798.1"/>
    </source>
</evidence>
<dbReference type="Proteomes" id="UP000001203">
    <property type="component" value="Chromosome circular"/>
</dbReference>
<dbReference type="Gene3D" id="1.20.1260.100">
    <property type="entry name" value="TspO/MBR protein"/>
    <property type="match status" value="1"/>
</dbReference>
<sequence>MNQSKSTNRLENVVNSVMGVKNPSHSNDSNINIQEFDGKAFFIYLGGTVLQISLMVLALSGMEWVVSQLLVENSPSWLPTAIASVFFAVLTLRSRLFSPLDNTRSSGRYQQVIRPNWAPPPLAFPIIWMTIGVLRVISSVLVWQAVGQNFLALPLIAFVIHLALGDTWNTIFTVEGRLGAAVPVVIIGPWLSAIIVTFIYWQTTMLAGLLIAPSVIWITVACALVYSIWQLNGCEPLYPTKRESEAEC</sequence>
<comment type="subcellular location">
    <subcellularLocation>
        <location evidence="1">Membrane</location>
        <topology evidence="1">Multi-pass membrane protein</topology>
    </subcellularLocation>
</comment>
<dbReference type="Pfam" id="PF03073">
    <property type="entry name" value="TspO_MBR"/>
    <property type="match status" value="1"/>
</dbReference>
<keyword evidence="8" id="KW-1185">Reference proteome</keyword>
<comment type="similarity">
    <text evidence="2">Belongs to the TspO/BZRP family.</text>
</comment>
<organism evidence="7 8">
    <name type="scientific">Crocosphaera subtropica (strain ATCC 51142 / BH68)</name>
    <name type="common">Cyanothece sp. (strain ATCC 51142)</name>
    <dbReference type="NCBI Taxonomy" id="43989"/>
    <lineage>
        <taxon>Bacteria</taxon>
        <taxon>Bacillati</taxon>
        <taxon>Cyanobacteriota</taxon>
        <taxon>Cyanophyceae</taxon>
        <taxon>Oscillatoriophycideae</taxon>
        <taxon>Chroococcales</taxon>
        <taxon>Aphanothecaceae</taxon>
        <taxon>Crocosphaera</taxon>
        <taxon>Crocosphaera subtropica</taxon>
    </lineage>
</organism>
<dbReference type="GO" id="GO:0033013">
    <property type="term" value="P:tetrapyrrole metabolic process"/>
    <property type="evidence" value="ECO:0007669"/>
    <property type="project" value="UniProtKB-ARBA"/>
</dbReference>
<keyword evidence="4 6" id="KW-1133">Transmembrane helix</keyword>
<evidence type="ECO:0000256" key="6">
    <source>
        <dbReference type="SAM" id="Phobius"/>
    </source>
</evidence>
<feature type="transmembrane region" description="Helical" evidence="6">
    <location>
        <begin position="180"/>
        <end position="201"/>
    </location>
</feature>
<dbReference type="InterPro" id="IPR038330">
    <property type="entry name" value="TspO/MBR-related_sf"/>
</dbReference>
<evidence type="ECO:0008006" key="9">
    <source>
        <dbReference type="Google" id="ProtNLM"/>
    </source>
</evidence>
<dbReference type="GO" id="GO:0016020">
    <property type="term" value="C:membrane"/>
    <property type="evidence" value="ECO:0007669"/>
    <property type="project" value="UniProtKB-SubCell"/>
</dbReference>
<dbReference type="RefSeq" id="WP_009544257.1">
    <property type="nucleotide sequence ID" value="NC_010546.1"/>
</dbReference>
<evidence type="ECO:0000256" key="4">
    <source>
        <dbReference type="ARBA" id="ARBA00022989"/>
    </source>
</evidence>
<dbReference type="KEGG" id="cyt:cce_1448"/>
<feature type="transmembrane region" description="Helical" evidence="6">
    <location>
        <begin position="207"/>
        <end position="229"/>
    </location>
</feature>
<evidence type="ECO:0000256" key="1">
    <source>
        <dbReference type="ARBA" id="ARBA00004141"/>
    </source>
</evidence>
<keyword evidence="3 6" id="KW-0812">Transmembrane</keyword>
<feature type="transmembrane region" description="Helical" evidence="6">
    <location>
        <begin position="41"/>
        <end position="65"/>
    </location>
</feature>
<gene>
    <name evidence="7" type="ordered locus">cce_1448</name>
</gene>
<dbReference type="InterPro" id="IPR004307">
    <property type="entry name" value="TspO_MBR"/>
</dbReference>
<dbReference type="HOGENOM" id="CLU_1106271_0_0_3"/>
<dbReference type="EMBL" id="CP000806">
    <property type="protein sequence ID" value="ACB50798.1"/>
    <property type="molecule type" value="Genomic_DNA"/>
</dbReference>
<evidence type="ECO:0000256" key="3">
    <source>
        <dbReference type="ARBA" id="ARBA00022692"/>
    </source>
</evidence>
<keyword evidence="5 6" id="KW-0472">Membrane</keyword>
<feature type="transmembrane region" description="Helical" evidence="6">
    <location>
        <begin position="77"/>
        <end position="96"/>
    </location>
</feature>
<protein>
    <recommendedName>
        <fullName evidence="9">TspO protein</fullName>
    </recommendedName>
</protein>
<dbReference type="PANTHER" id="PTHR10057">
    <property type="entry name" value="PERIPHERAL-TYPE BENZODIAZEPINE RECEPTOR"/>
    <property type="match status" value="1"/>
</dbReference>
<name>B1WX54_CROS5</name>
<evidence type="ECO:0000256" key="2">
    <source>
        <dbReference type="ARBA" id="ARBA00007524"/>
    </source>
</evidence>
<dbReference type="AlphaFoldDB" id="B1WX54"/>
<reference evidence="7 8" key="1">
    <citation type="journal article" date="2008" name="Proc. Natl. Acad. Sci. U.S.A.">
        <title>The genome of Cyanothece 51142, a unicellular diazotrophic cyanobacterium important in the marine nitrogen cycle.</title>
        <authorList>
            <person name="Welsh E.A."/>
            <person name="Liberton M."/>
            <person name="Stoeckel J."/>
            <person name="Loh T."/>
            <person name="Elvitigala T."/>
            <person name="Wang C."/>
            <person name="Wollam A."/>
            <person name="Fulton R.S."/>
            <person name="Clifton S.W."/>
            <person name="Jacobs J.M."/>
            <person name="Aurora R."/>
            <person name="Ghosh B.K."/>
            <person name="Sherman L.A."/>
            <person name="Smith R.D."/>
            <person name="Wilson R.K."/>
            <person name="Pakrasi H.B."/>
        </authorList>
    </citation>
    <scope>NUCLEOTIDE SEQUENCE [LARGE SCALE GENOMIC DNA]</scope>
    <source>
        <strain evidence="8">ATCC 51142 / BH68</strain>
    </source>
</reference>
<proteinExistence type="inferred from homology"/>
<evidence type="ECO:0000256" key="5">
    <source>
        <dbReference type="ARBA" id="ARBA00023136"/>
    </source>
</evidence>
<evidence type="ECO:0000313" key="8">
    <source>
        <dbReference type="Proteomes" id="UP000001203"/>
    </source>
</evidence>
<accession>B1WX54</accession>